<evidence type="ECO:0000313" key="3">
    <source>
        <dbReference type="EMBL" id="KFE33361.1"/>
    </source>
</evidence>
<reference evidence="4" key="1">
    <citation type="submission" date="2013-04" db="EMBL/GenBank/DDBJ databases">
        <title>Thioclava sp. 13D2W-2 Genome Sequencing.</title>
        <authorList>
            <person name="Lai Q."/>
            <person name="Li G."/>
            <person name="Shao Z."/>
        </authorList>
    </citation>
    <scope>NUCLEOTIDE SEQUENCE [LARGE SCALE GENOMIC DNA]</scope>
    <source>
        <strain evidence="4">13D2W-2</strain>
    </source>
</reference>
<proteinExistence type="predicted"/>
<feature type="compositionally biased region" description="Low complexity" evidence="1">
    <location>
        <begin position="26"/>
        <end position="44"/>
    </location>
</feature>
<dbReference type="RefSeq" id="WP_038148811.1">
    <property type="nucleotide sequence ID" value="NZ_AQRC01000022.1"/>
</dbReference>
<protein>
    <submittedName>
        <fullName evidence="3">Uncharacterized protein</fullName>
    </submittedName>
</protein>
<keyword evidence="2" id="KW-0732">Signal</keyword>
<comment type="caution">
    <text evidence="3">The sequence shown here is derived from an EMBL/GenBank/DDBJ whole genome shotgun (WGS) entry which is preliminary data.</text>
</comment>
<keyword evidence="4" id="KW-1185">Reference proteome</keyword>
<reference evidence="3 4" key="2">
    <citation type="journal article" date="2015" name="Antonie Van Leeuwenhoek">
        <title>Thioclava indica sp. nov., isolated from surface seawater of the Indian Ocean.</title>
        <authorList>
            <person name="Liu Y."/>
            <person name="Lai Q."/>
            <person name="Du J."/>
            <person name="Xu H."/>
            <person name="Jiang L."/>
            <person name="Shao Z."/>
        </authorList>
    </citation>
    <scope>NUCLEOTIDE SEQUENCE [LARGE SCALE GENOMIC DNA]</scope>
    <source>
        <strain evidence="3 4">13D2W-2</strain>
    </source>
</reference>
<evidence type="ECO:0000256" key="2">
    <source>
        <dbReference type="SAM" id="SignalP"/>
    </source>
</evidence>
<dbReference type="PATRIC" id="fig|1317124.6.peg.3680"/>
<evidence type="ECO:0000256" key="1">
    <source>
        <dbReference type="SAM" id="MobiDB-lite"/>
    </source>
</evidence>
<dbReference type="AlphaFoldDB" id="A0A085TRL4"/>
<dbReference type="EMBL" id="AQRC01000022">
    <property type="protein sequence ID" value="KFE33361.1"/>
    <property type="molecule type" value="Genomic_DNA"/>
</dbReference>
<feature type="region of interest" description="Disordered" evidence="1">
    <location>
        <begin position="26"/>
        <end position="69"/>
    </location>
</feature>
<dbReference type="STRING" id="1317124.DW2_18299"/>
<feature type="chain" id="PRO_5001797567" evidence="2">
    <location>
        <begin position="20"/>
        <end position="69"/>
    </location>
</feature>
<evidence type="ECO:0000313" key="4">
    <source>
        <dbReference type="Proteomes" id="UP000028607"/>
    </source>
</evidence>
<sequence length="69" mass="6630">MKSTILVLLATAAVIAVLAAPTLTALGRGPGTAPATVTAPAQPGDTAATPAGADLATQQTSDQGDDDDD</sequence>
<dbReference type="Proteomes" id="UP000028607">
    <property type="component" value="Unassembled WGS sequence"/>
</dbReference>
<feature type="signal peptide" evidence="2">
    <location>
        <begin position="1"/>
        <end position="19"/>
    </location>
</feature>
<gene>
    <name evidence="3" type="ORF">DW2_18299</name>
</gene>
<accession>A0A085TRL4</accession>
<organism evidence="3 4">
    <name type="scientific">Thioclava atlantica</name>
    <dbReference type="NCBI Taxonomy" id="1317124"/>
    <lineage>
        <taxon>Bacteria</taxon>
        <taxon>Pseudomonadati</taxon>
        <taxon>Pseudomonadota</taxon>
        <taxon>Alphaproteobacteria</taxon>
        <taxon>Rhodobacterales</taxon>
        <taxon>Paracoccaceae</taxon>
        <taxon>Thioclava</taxon>
    </lineage>
</organism>
<name>A0A085TRL4_9RHOB</name>